<feature type="region of interest" description="Disordered" evidence="1">
    <location>
        <begin position="115"/>
        <end position="136"/>
    </location>
</feature>
<name>A0AAN8IPS1_TRICO</name>
<sequence>MQVLRSRSFHQPRQISSNRNHHISILEVQHACISPTYRSAHHRLALPHKTPLPPAPLTGMYCISPNKNRQANPRLVRGRIVYKSKRTLNRVGPQRSEENLLATIPTTTASSRFGSCVGGGSSTGSARSSATGRTAIRSSRSHESLLNYNTCPIDLGKFFSNTITRRAQGCVFNLLP</sequence>
<evidence type="ECO:0000256" key="1">
    <source>
        <dbReference type="SAM" id="MobiDB-lite"/>
    </source>
</evidence>
<reference evidence="2 3" key="1">
    <citation type="submission" date="2019-10" db="EMBL/GenBank/DDBJ databases">
        <title>Assembly and Annotation for the nematode Trichostrongylus colubriformis.</title>
        <authorList>
            <person name="Martin J."/>
        </authorList>
    </citation>
    <scope>NUCLEOTIDE SEQUENCE [LARGE SCALE GENOMIC DNA]</scope>
    <source>
        <strain evidence="2">G859</strain>
        <tissue evidence="2">Whole worm</tissue>
    </source>
</reference>
<evidence type="ECO:0000313" key="3">
    <source>
        <dbReference type="Proteomes" id="UP001331761"/>
    </source>
</evidence>
<organism evidence="2 3">
    <name type="scientific">Trichostrongylus colubriformis</name>
    <name type="common">Black scour worm</name>
    <dbReference type="NCBI Taxonomy" id="6319"/>
    <lineage>
        <taxon>Eukaryota</taxon>
        <taxon>Metazoa</taxon>
        <taxon>Ecdysozoa</taxon>
        <taxon>Nematoda</taxon>
        <taxon>Chromadorea</taxon>
        <taxon>Rhabditida</taxon>
        <taxon>Rhabditina</taxon>
        <taxon>Rhabditomorpha</taxon>
        <taxon>Strongyloidea</taxon>
        <taxon>Trichostrongylidae</taxon>
        <taxon>Trichostrongylus</taxon>
    </lineage>
</organism>
<comment type="caution">
    <text evidence="2">The sequence shown here is derived from an EMBL/GenBank/DDBJ whole genome shotgun (WGS) entry which is preliminary data.</text>
</comment>
<protein>
    <submittedName>
        <fullName evidence="2">Uncharacterized protein</fullName>
    </submittedName>
</protein>
<accession>A0AAN8IPS1</accession>
<evidence type="ECO:0000313" key="2">
    <source>
        <dbReference type="EMBL" id="KAK5978843.1"/>
    </source>
</evidence>
<keyword evidence="3" id="KW-1185">Reference proteome</keyword>
<dbReference type="Proteomes" id="UP001331761">
    <property type="component" value="Unassembled WGS sequence"/>
</dbReference>
<proteinExistence type="predicted"/>
<dbReference type="AlphaFoldDB" id="A0AAN8IPS1"/>
<gene>
    <name evidence="2" type="ORF">GCK32_020981</name>
</gene>
<feature type="compositionally biased region" description="Low complexity" evidence="1">
    <location>
        <begin position="123"/>
        <end position="136"/>
    </location>
</feature>
<dbReference type="EMBL" id="WIXE01008951">
    <property type="protein sequence ID" value="KAK5978843.1"/>
    <property type="molecule type" value="Genomic_DNA"/>
</dbReference>